<dbReference type="GO" id="GO:0051287">
    <property type="term" value="F:NAD binding"/>
    <property type="evidence" value="ECO:0007669"/>
    <property type="project" value="InterPro"/>
</dbReference>
<keyword evidence="2" id="KW-0520">NAD</keyword>
<accession>A0A2R8BLV8</accession>
<evidence type="ECO:0000256" key="2">
    <source>
        <dbReference type="ARBA" id="ARBA00023027"/>
    </source>
</evidence>
<dbReference type="EMBL" id="OMOQ01000003">
    <property type="protein sequence ID" value="SPH24313.1"/>
    <property type="molecule type" value="Genomic_DNA"/>
</dbReference>
<proteinExistence type="predicted"/>
<dbReference type="GO" id="GO:0030267">
    <property type="term" value="F:glyoxylate reductase (NADPH) activity"/>
    <property type="evidence" value="ECO:0007669"/>
    <property type="project" value="UniProtKB-EC"/>
</dbReference>
<evidence type="ECO:0000256" key="1">
    <source>
        <dbReference type="ARBA" id="ARBA00023002"/>
    </source>
</evidence>
<dbReference type="CDD" id="cd12164">
    <property type="entry name" value="GDH_like_2"/>
    <property type="match status" value="1"/>
</dbReference>
<dbReference type="Pfam" id="PF02826">
    <property type="entry name" value="2-Hacid_dh_C"/>
    <property type="match status" value="1"/>
</dbReference>
<dbReference type="RefSeq" id="WP_108854675.1">
    <property type="nucleotide sequence ID" value="NZ_OMOQ01000003.1"/>
</dbReference>
<reference evidence="4 5" key="1">
    <citation type="submission" date="2018-03" db="EMBL/GenBank/DDBJ databases">
        <authorList>
            <person name="Keele B.F."/>
        </authorList>
    </citation>
    <scope>NUCLEOTIDE SEQUENCE [LARGE SCALE GENOMIC DNA]</scope>
    <source>
        <strain evidence="4 5">CECT 8626</strain>
    </source>
</reference>
<dbReference type="EC" id="1.1.1.79" evidence="4"/>
<keyword evidence="1 4" id="KW-0560">Oxidoreductase</keyword>
<name>A0A2R8BLV8_9RHOB</name>
<dbReference type="PANTHER" id="PTHR43333">
    <property type="entry name" value="2-HACID_DH_C DOMAIN-CONTAINING PROTEIN"/>
    <property type="match status" value="1"/>
</dbReference>
<sequence length="311" mass="33419">MSVTVFFAAGEDRWPDYRDHLSAAIAEAGVNARVVLDATPEEADYIVFAPGGPIEDFRPYRNAKAVLNLWAGVENIVGNATLTQPLCRMVDPALTAGMVEWVTGHVLRHHLGMDVHILGQNGIWRGGIAPPIASERPVAILGLGELGRACGRALAGLGFPVMGWSRTAKAVPGLDCHAKEEGLRHVLSRAEIAVLLLPLTAETDTILNADRIASMPRGAIIINPGRGALIDDDALLAALDAGQIGHATLDVFREEPLPPSHPFWQHPKITVTPHIASETRGSSASRVIAENIRRGEAGESFLYLVDRRQGY</sequence>
<evidence type="ECO:0000259" key="3">
    <source>
        <dbReference type="Pfam" id="PF02826"/>
    </source>
</evidence>
<organism evidence="4 5">
    <name type="scientific">Albidovulum aquaemixtae</name>
    <dbReference type="NCBI Taxonomy" id="1542388"/>
    <lineage>
        <taxon>Bacteria</taxon>
        <taxon>Pseudomonadati</taxon>
        <taxon>Pseudomonadota</taxon>
        <taxon>Alphaproteobacteria</taxon>
        <taxon>Rhodobacterales</taxon>
        <taxon>Paracoccaceae</taxon>
        <taxon>Albidovulum</taxon>
    </lineage>
</organism>
<dbReference type="SUPFAM" id="SSF51735">
    <property type="entry name" value="NAD(P)-binding Rossmann-fold domains"/>
    <property type="match status" value="1"/>
</dbReference>
<keyword evidence="4" id="KW-0670">Pyruvate</keyword>
<dbReference type="Gene3D" id="3.40.50.720">
    <property type="entry name" value="NAD(P)-binding Rossmann-like Domain"/>
    <property type="match status" value="2"/>
</dbReference>
<dbReference type="Proteomes" id="UP000244924">
    <property type="component" value="Unassembled WGS sequence"/>
</dbReference>
<dbReference type="OrthoDB" id="9787219at2"/>
<dbReference type="PROSITE" id="PS00671">
    <property type="entry name" value="D_2_HYDROXYACID_DH_3"/>
    <property type="match status" value="1"/>
</dbReference>
<dbReference type="AlphaFoldDB" id="A0A2R8BLV8"/>
<protein>
    <submittedName>
        <fullName evidence="4">Glyoxylate/hydroxypyruvate reductase A</fullName>
        <ecNumber evidence="4">1.1.1.79</ecNumber>
    </submittedName>
</protein>
<dbReference type="InterPro" id="IPR006140">
    <property type="entry name" value="D-isomer_DH_NAD-bd"/>
</dbReference>
<feature type="domain" description="D-isomer specific 2-hydroxyacid dehydrogenase NAD-binding" evidence="3">
    <location>
        <begin position="121"/>
        <end position="276"/>
    </location>
</feature>
<dbReference type="PANTHER" id="PTHR43333:SF1">
    <property type="entry name" value="D-ISOMER SPECIFIC 2-HYDROXYACID DEHYDROGENASE NAD-BINDING DOMAIN-CONTAINING PROTEIN"/>
    <property type="match status" value="1"/>
</dbReference>
<dbReference type="InterPro" id="IPR036291">
    <property type="entry name" value="NAD(P)-bd_dom_sf"/>
</dbReference>
<evidence type="ECO:0000313" key="5">
    <source>
        <dbReference type="Proteomes" id="UP000244924"/>
    </source>
</evidence>
<keyword evidence="5" id="KW-1185">Reference proteome</keyword>
<gene>
    <name evidence="4" type="primary">ghrA</name>
    <name evidence="4" type="ORF">DEA8626_03364</name>
</gene>
<evidence type="ECO:0000313" key="4">
    <source>
        <dbReference type="EMBL" id="SPH24313.1"/>
    </source>
</evidence>
<dbReference type="InterPro" id="IPR029753">
    <property type="entry name" value="D-isomer_DH_CS"/>
</dbReference>